<dbReference type="SMART" id="SM00181">
    <property type="entry name" value="EGF"/>
    <property type="match status" value="4"/>
</dbReference>
<feature type="disulfide bond" evidence="3">
    <location>
        <begin position="329"/>
        <end position="338"/>
    </location>
</feature>
<comment type="caution">
    <text evidence="3">Lacks conserved residue(s) required for the propagation of feature annotation.</text>
</comment>
<keyword evidence="7" id="KW-1185">Reference proteome</keyword>
<dbReference type="CDD" id="cd00055">
    <property type="entry name" value="EGF_Lam"/>
    <property type="match status" value="1"/>
</dbReference>
<keyword evidence="3" id="KW-0245">EGF-like domain</keyword>
<gene>
    <name evidence="6" type="ORF">PECAL_6P09670</name>
</gene>
<dbReference type="AlphaFoldDB" id="A0A8J2X767"/>
<dbReference type="PRINTS" id="PR00011">
    <property type="entry name" value="EGFLAMININ"/>
</dbReference>
<evidence type="ECO:0000313" key="7">
    <source>
        <dbReference type="Proteomes" id="UP000789595"/>
    </source>
</evidence>
<dbReference type="InterPro" id="IPR002049">
    <property type="entry name" value="LE_dom"/>
</dbReference>
<feature type="chain" id="PRO_5035201636" description="EGF-like domain-containing protein" evidence="4">
    <location>
        <begin position="20"/>
        <end position="731"/>
    </location>
</feature>
<feature type="domain" description="EGF-like" evidence="5">
    <location>
        <begin position="305"/>
        <end position="339"/>
    </location>
</feature>
<dbReference type="InterPro" id="IPR000742">
    <property type="entry name" value="EGF"/>
</dbReference>
<reference evidence="6" key="1">
    <citation type="submission" date="2021-11" db="EMBL/GenBank/DDBJ databases">
        <authorList>
            <consortium name="Genoscope - CEA"/>
            <person name="William W."/>
        </authorList>
    </citation>
    <scope>NUCLEOTIDE SEQUENCE</scope>
</reference>
<organism evidence="6 7">
    <name type="scientific">Pelagomonas calceolata</name>
    <dbReference type="NCBI Taxonomy" id="35677"/>
    <lineage>
        <taxon>Eukaryota</taxon>
        <taxon>Sar</taxon>
        <taxon>Stramenopiles</taxon>
        <taxon>Ochrophyta</taxon>
        <taxon>Pelagophyceae</taxon>
        <taxon>Pelagomonadales</taxon>
        <taxon>Pelagomonadaceae</taxon>
        <taxon>Pelagomonas</taxon>
    </lineage>
</organism>
<evidence type="ECO:0000256" key="4">
    <source>
        <dbReference type="SAM" id="SignalP"/>
    </source>
</evidence>
<evidence type="ECO:0000259" key="5">
    <source>
        <dbReference type="PROSITE" id="PS50026"/>
    </source>
</evidence>
<proteinExistence type="predicted"/>
<dbReference type="Proteomes" id="UP000789595">
    <property type="component" value="Unassembled WGS sequence"/>
</dbReference>
<comment type="caution">
    <text evidence="6">The sequence shown here is derived from an EMBL/GenBank/DDBJ whole genome shotgun (WGS) entry which is preliminary data.</text>
</comment>
<dbReference type="OrthoDB" id="6130531at2759"/>
<dbReference type="PROSITE" id="PS00022">
    <property type="entry name" value="EGF_1"/>
    <property type="match status" value="2"/>
</dbReference>
<evidence type="ECO:0000256" key="1">
    <source>
        <dbReference type="ARBA" id="ARBA00022729"/>
    </source>
</evidence>
<dbReference type="Gene3D" id="2.60.120.260">
    <property type="entry name" value="Galactose-binding domain-like"/>
    <property type="match status" value="1"/>
</dbReference>
<dbReference type="PANTHER" id="PTHR14949:SF56">
    <property type="entry name" value="EGF-LIKE-DOMAIN, MULTIPLE 7"/>
    <property type="match status" value="1"/>
</dbReference>
<dbReference type="PANTHER" id="PTHR14949">
    <property type="entry name" value="EGF-LIKE-DOMAIN, MULTIPLE 7, 8"/>
    <property type="match status" value="1"/>
</dbReference>
<keyword evidence="1 4" id="KW-0732">Signal</keyword>
<sequence length="731" mass="77223">MIYARQHILCLVGLPTLLGQCPNMCSGHGSCGPENVCSCFEGFDYAPDCSLRTCSKGAAWADKAYAVDLAHSPSECSSAGLCNRDTGKCECFDGYTGLACQRCKFQSTCPNDCNANGMCLTLSRLGQLYGIDHQHPSTGGDGTGPSYANWDKDSVTSCFCDPGFSGPDCSRIMCAKADDPLTINQNYRALRIGVFSADGSSLQGTVIFQFLGYTTSHSASHVSAVTCEGAWEALENVEDVDCQSENFGAGSFYNVTFKQWPTMPMENNYFSHKGNPALSNFTCDVSGAFSASGSQVLCNISDLVSDDITEYEYCGRRGQCDFTSGTCYCIDGYEGSTCTDSTYAESTSNSLPGVNIHATGTDYIGDIFKLTADKSSSSDFTFMKIVANDEDLLSIRGDGLLSIAQLDVTTYGTTISEGGLTVLTGGASIKDGGVDISSMASGEPVLHVIGSSEVFADSLLQVDSIRNEDASYWFARFNTAYKQADGSHNIFSIRGDGYTKIAGELHVDNVTSVYSLELTKGGLTVYQGGLRLYEDGVVVYDGGADIRSNNVTVLRAYHNYAAGDKDNGTVLSIESTAGLSSNIDLIKAGMDVDNIHKPKTIFRVNGLPRTYIDRGGLSVMGGITVASAGLNVSAGGVFILAGGVDIQGGNLTVKNDANIIVGNKQVIGARQAAVDDVSAANDPGDGTLAAASSDVATLAAQSEKLRDLVDEIRTQMNDLLGKLRTHGLIAS</sequence>
<evidence type="ECO:0000256" key="2">
    <source>
        <dbReference type="ARBA" id="ARBA00023157"/>
    </source>
</evidence>
<keyword evidence="2 3" id="KW-1015">Disulfide bond</keyword>
<accession>A0A8J2X767</accession>
<evidence type="ECO:0000313" key="6">
    <source>
        <dbReference type="EMBL" id="CAH0379351.1"/>
    </source>
</evidence>
<dbReference type="EMBL" id="CAKKNE010000006">
    <property type="protein sequence ID" value="CAH0379351.1"/>
    <property type="molecule type" value="Genomic_DNA"/>
</dbReference>
<evidence type="ECO:0000256" key="3">
    <source>
        <dbReference type="PROSITE-ProRule" id="PRU00076"/>
    </source>
</evidence>
<dbReference type="InterPro" id="IPR050969">
    <property type="entry name" value="Dev_Signal_Modulators"/>
</dbReference>
<protein>
    <recommendedName>
        <fullName evidence="5">EGF-like domain-containing protein</fullName>
    </recommendedName>
</protein>
<dbReference type="Gene3D" id="2.10.25.10">
    <property type="entry name" value="Laminin"/>
    <property type="match status" value="1"/>
</dbReference>
<dbReference type="PROSITE" id="PS01186">
    <property type="entry name" value="EGF_2"/>
    <property type="match status" value="2"/>
</dbReference>
<dbReference type="PROSITE" id="PS50026">
    <property type="entry name" value="EGF_3"/>
    <property type="match status" value="1"/>
</dbReference>
<feature type="signal peptide" evidence="4">
    <location>
        <begin position="1"/>
        <end position="19"/>
    </location>
</feature>
<name>A0A8J2X767_9STRA</name>